<keyword evidence="1" id="KW-1185">Reference proteome</keyword>
<dbReference type="WBParaSite" id="PTRK_0001197100.1">
    <property type="protein sequence ID" value="PTRK_0001197100.1"/>
    <property type="gene ID" value="PTRK_0001197100"/>
</dbReference>
<evidence type="ECO:0000313" key="2">
    <source>
        <dbReference type="WBParaSite" id="PTRK_0001197100.1"/>
    </source>
</evidence>
<organism evidence="1 2">
    <name type="scientific">Parastrongyloides trichosuri</name>
    <name type="common">Possum-specific nematode worm</name>
    <dbReference type="NCBI Taxonomy" id="131310"/>
    <lineage>
        <taxon>Eukaryota</taxon>
        <taxon>Metazoa</taxon>
        <taxon>Ecdysozoa</taxon>
        <taxon>Nematoda</taxon>
        <taxon>Chromadorea</taxon>
        <taxon>Rhabditida</taxon>
        <taxon>Tylenchina</taxon>
        <taxon>Panagrolaimomorpha</taxon>
        <taxon>Strongyloidoidea</taxon>
        <taxon>Strongyloididae</taxon>
        <taxon>Parastrongyloides</taxon>
    </lineage>
</organism>
<accession>A0A0N4ZTW9</accession>
<sequence>MKKYFISTISVEEYLNDFLILISYFKEDDNDNTKYYSVFKLDDGCTFHNLMKHTNYCTLDKFSIGLNGNGEAFFNKISSFDLSKLNGYKLKLKLGTLERPNKLLTFLNTCRMAFLEVIVKKYGPDENGIMKNEFYIYIDPSSNNILFNMNTIKAYEVKMIFNNLCPIIEEHGGYPVSVHLYQFNNKMMNIIMDFINGCIKHFNKIEIIMEEAYDKNHLEVLKNEYLNSSNYTWSLVDYEIFKLSIFSGEKHCSECNKTERIVVEYKKYMTPE</sequence>
<dbReference type="Proteomes" id="UP000038045">
    <property type="component" value="Unplaced"/>
</dbReference>
<name>A0A0N4ZTW9_PARTI</name>
<protein>
    <submittedName>
        <fullName evidence="2">Uncharacterized protein</fullName>
    </submittedName>
</protein>
<proteinExistence type="predicted"/>
<reference evidence="2" key="1">
    <citation type="submission" date="2017-02" db="UniProtKB">
        <authorList>
            <consortium name="WormBaseParasite"/>
        </authorList>
    </citation>
    <scope>IDENTIFICATION</scope>
</reference>
<dbReference type="AlphaFoldDB" id="A0A0N4ZTW9"/>
<evidence type="ECO:0000313" key="1">
    <source>
        <dbReference type="Proteomes" id="UP000038045"/>
    </source>
</evidence>